<evidence type="ECO:0000256" key="7">
    <source>
        <dbReference type="RuleBase" id="RU367102"/>
    </source>
</evidence>
<dbReference type="InterPro" id="IPR039455">
    <property type="entry name" value="EPFL"/>
</dbReference>
<evidence type="ECO:0000313" key="8">
    <source>
        <dbReference type="EMBL" id="KAJ9179353.1"/>
    </source>
</evidence>
<comment type="similarity">
    <text evidence="2 7">Belongs to the plant cysteine rich small secretory peptide family. Epidermal patterning factor subfamily.</text>
</comment>
<organism evidence="8 9">
    <name type="scientific">Hevea brasiliensis</name>
    <name type="common">Para rubber tree</name>
    <name type="synonym">Siphonia brasiliensis</name>
    <dbReference type="NCBI Taxonomy" id="3981"/>
    <lineage>
        <taxon>Eukaryota</taxon>
        <taxon>Viridiplantae</taxon>
        <taxon>Streptophyta</taxon>
        <taxon>Embryophyta</taxon>
        <taxon>Tracheophyta</taxon>
        <taxon>Spermatophyta</taxon>
        <taxon>Magnoliopsida</taxon>
        <taxon>eudicotyledons</taxon>
        <taxon>Gunneridae</taxon>
        <taxon>Pentapetalae</taxon>
        <taxon>rosids</taxon>
        <taxon>fabids</taxon>
        <taxon>Malpighiales</taxon>
        <taxon>Euphorbiaceae</taxon>
        <taxon>Crotonoideae</taxon>
        <taxon>Micrandreae</taxon>
        <taxon>Hevea</taxon>
    </lineage>
</organism>
<keyword evidence="4 7" id="KW-0964">Secreted</keyword>
<sequence>MEARLICFVLVLQILSFVSGTSRPFAPNNGVGVNQPGESPESSQVILGSNLGSQMVSKQDIKSMGEEAYAKGLSKIGSSPPSCEHKCFGCTPCEAIQVPTTSKNHSHLGVNYANYEPEGWKCKCGPSYYSP</sequence>
<reference evidence="8" key="1">
    <citation type="journal article" date="2023" name="Plant Biotechnol. J.">
        <title>Chromosome-level wild Hevea brasiliensis genome provides new tools for genomic-assisted breeding and valuable loci to elevate rubber yield.</title>
        <authorList>
            <person name="Cheng H."/>
            <person name="Song X."/>
            <person name="Hu Y."/>
            <person name="Wu T."/>
            <person name="Yang Q."/>
            <person name="An Z."/>
            <person name="Feng S."/>
            <person name="Deng Z."/>
            <person name="Wu W."/>
            <person name="Zeng X."/>
            <person name="Tu M."/>
            <person name="Wang X."/>
            <person name="Huang H."/>
        </authorList>
    </citation>
    <scope>NUCLEOTIDE SEQUENCE</scope>
    <source>
        <strain evidence="8">MT/VB/25A 57/8</strain>
    </source>
</reference>
<evidence type="ECO:0000256" key="5">
    <source>
        <dbReference type="ARBA" id="ARBA00022729"/>
    </source>
</evidence>
<evidence type="ECO:0000313" key="9">
    <source>
        <dbReference type="Proteomes" id="UP001174677"/>
    </source>
</evidence>
<evidence type="ECO:0000256" key="4">
    <source>
        <dbReference type="ARBA" id="ARBA00022525"/>
    </source>
</evidence>
<comment type="caution">
    <text evidence="8">The sequence shown here is derived from an EMBL/GenBank/DDBJ whole genome shotgun (WGS) entry which is preliminary data.</text>
</comment>
<comment type="function">
    <text evidence="7">Controls stomatal patterning.</text>
</comment>
<evidence type="ECO:0000256" key="3">
    <source>
        <dbReference type="ARBA" id="ARBA00022473"/>
    </source>
</evidence>
<dbReference type="EMBL" id="JARPOI010000006">
    <property type="protein sequence ID" value="KAJ9179353.1"/>
    <property type="molecule type" value="Genomic_DNA"/>
</dbReference>
<keyword evidence="3 7" id="KW-0217">Developmental protein</keyword>
<comment type="subcellular location">
    <subcellularLocation>
        <location evidence="1 7">Secreted</location>
    </subcellularLocation>
</comment>
<dbReference type="PANTHER" id="PTHR33109">
    <property type="entry name" value="EPIDERMAL PATTERNING FACTOR-LIKE PROTEIN 4"/>
    <property type="match status" value="1"/>
</dbReference>
<feature type="chain" id="PRO_5044990904" description="Epidermal patterning factor-like protein" evidence="7">
    <location>
        <begin position="21"/>
        <end position="131"/>
    </location>
</feature>
<dbReference type="Proteomes" id="UP001174677">
    <property type="component" value="Chromosome 6"/>
</dbReference>
<gene>
    <name evidence="8" type="ORF">P3X46_011153</name>
</gene>
<dbReference type="PANTHER" id="PTHR33109:SF3">
    <property type="entry name" value="EPIDERMAL PATTERNING FACTOR-LIKE PROTEIN"/>
    <property type="match status" value="1"/>
</dbReference>
<keyword evidence="5 7" id="KW-0732">Signal</keyword>
<proteinExistence type="inferred from homology"/>
<keyword evidence="6" id="KW-1015">Disulfide bond</keyword>
<protein>
    <recommendedName>
        <fullName evidence="7">Epidermal patterning factor-like protein</fullName>
    </recommendedName>
</protein>
<keyword evidence="9" id="KW-1185">Reference proteome</keyword>
<feature type="signal peptide" evidence="7">
    <location>
        <begin position="1"/>
        <end position="20"/>
    </location>
</feature>
<accession>A0ABQ9MIZ7</accession>
<evidence type="ECO:0000256" key="6">
    <source>
        <dbReference type="ARBA" id="ARBA00023157"/>
    </source>
</evidence>
<dbReference type="Pfam" id="PF17181">
    <property type="entry name" value="EPF"/>
    <property type="match status" value="1"/>
</dbReference>
<name>A0ABQ9MIZ7_HEVBR</name>
<evidence type="ECO:0000256" key="1">
    <source>
        <dbReference type="ARBA" id="ARBA00004613"/>
    </source>
</evidence>
<evidence type="ECO:0000256" key="2">
    <source>
        <dbReference type="ARBA" id="ARBA00008127"/>
    </source>
</evidence>